<sequence length="339" mass="37529">MPNSPDMLRKFAILNASNAPAARYYRLQVNPPTNTPKNGELSTDKMLPIQASAPPDIFQHHISTNDTRVILGRINFCIYCGAPTKTAKGDAPPTDEHVIPEGLGGNLILERASCQSCAILINSFEGKLQKTLFHAPRRKLNIRGKRRPKDTLFEVTTRINGTDTTLKLPLESHPTALLLPQMLPARIMTTRAPNVPGFSGISLHSLVPTDPLQYSSLDNFATPGLDLVRFCQLLAKIAHSYASAFIQIKSFNLSKIPEVNHEPSRLVPLILRRYERTEYDISCYDYVGGLSGDFSASGFLHEIGIGNISISRMDFTCVFVRLFANMGAPIYCVVVDYKI</sequence>
<dbReference type="RefSeq" id="WP_155447143.1">
    <property type="nucleotide sequence ID" value="NZ_JAOQNR010000017.1"/>
</dbReference>
<reference evidence="1 2" key="1">
    <citation type="submission" date="2019-11" db="EMBL/GenBank/DDBJ databases">
        <title>Whole-genome sequence of a Rhodoblastus acidophilus DSM 142.</title>
        <authorList>
            <person name="Kyndt J.A."/>
            <person name="Meyer T.E."/>
        </authorList>
    </citation>
    <scope>NUCLEOTIDE SEQUENCE [LARGE SCALE GENOMIC DNA]</scope>
    <source>
        <strain evidence="1 2">DSM 142</strain>
    </source>
</reference>
<dbReference type="AlphaFoldDB" id="A0A6N8DTG6"/>
<gene>
    <name evidence="1" type="ORF">GJ654_15805</name>
</gene>
<dbReference type="EMBL" id="WNKS01000017">
    <property type="protein sequence ID" value="MTV32451.1"/>
    <property type="molecule type" value="Genomic_DNA"/>
</dbReference>
<evidence type="ECO:0008006" key="3">
    <source>
        <dbReference type="Google" id="ProtNLM"/>
    </source>
</evidence>
<evidence type="ECO:0000313" key="2">
    <source>
        <dbReference type="Proteomes" id="UP000439113"/>
    </source>
</evidence>
<dbReference type="Proteomes" id="UP000439113">
    <property type="component" value="Unassembled WGS sequence"/>
</dbReference>
<comment type="caution">
    <text evidence="1">The sequence shown here is derived from an EMBL/GenBank/DDBJ whole genome shotgun (WGS) entry which is preliminary data.</text>
</comment>
<dbReference type="OrthoDB" id="7541272at2"/>
<accession>A0A6N8DTG6</accession>
<organism evidence="1 2">
    <name type="scientific">Rhodoblastus acidophilus</name>
    <name type="common">Rhodopseudomonas acidophila</name>
    <dbReference type="NCBI Taxonomy" id="1074"/>
    <lineage>
        <taxon>Bacteria</taxon>
        <taxon>Pseudomonadati</taxon>
        <taxon>Pseudomonadota</taxon>
        <taxon>Alphaproteobacteria</taxon>
        <taxon>Hyphomicrobiales</taxon>
        <taxon>Rhodoblastaceae</taxon>
        <taxon>Rhodoblastus</taxon>
    </lineage>
</organism>
<name>A0A6N8DTG6_RHOAC</name>
<protein>
    <recommendedName>
        <fullName evidence="3">HNH endonuclease 5 domain-containing protein</fullName>
    </recommendedName>
</protein>
<evidence type="ECO:0000313" key="1">
    <source>
        <dbReference type="EMBL" id="MTV32451.1"/>
    </source>
</evidence>
<proteinExistence type="predicted"/>